<proteinExistence type="predicted"/>
<evidence type="ECO:0000313" key="3">
    <source>
        <dbReference type="Proteomes" id="UP000018542"/>
    </source>
</evidence>
<dbReference type="STRING" id="1029756.W911_16835"/>
<sequence length="393" mass="43544">MIRSALDRAITEVSNEPDLEEADRPEMDEATKGEPGMVDIAATVLKKIGECRAFVADLTPVCEAPNGKKMPNSNVVFELGYAYAKPGQGAIIAIVNKAKYKPDDLPFDLRGKRVMSYKLADNATPAEKKSALDGLTRGLTDALRLIVTNARDVKAATTEIEGVEADPSNPSIWKGGRRFDFTIPYLNEDVVHIIDSHQRSFVRIIPAPWKVPNITEVASLANDLWPSTSGGTGSGNYGAVEFGYVKLWYAGKRDDGQYIAKNVAAFHEASGEWWFIDGSSVIEYQNETFFDPIKTFAEWQRSIRNANANLDRLGAPPLRKVIVGVVGTQNAMWAGRPEKKFRKPSMEHSAQNAQWTAVDEMVFLKDAYNIVRNGFAMEPLDQVKFDKLLDKLV</sequence>
<accession>V5SKD9</accession>
<evidence type="ECO:0000313" key="2">
    <source>
        <dbReference type="EMBL" id="AHB50439.1"/>
    </source>
</evidence>
<feature type="region of interest" description="Disordered" evidence="1">
    <location>
        <begin position="1"/>
        <end position="32"/>
    </location>
</feature>
<name>V5SKD9_9HYPH</name>
<gene>
    <name evidence="2" type="ORF">W911_16835</name>
</gene>
<dbReference type="EMBL" id="CP006912">
    <property type="protein sequence ID" value="AHB50439.1"/>
    <property type="molecule type" value="Genomic_DNA"/>
</dbReference>
<protein>
    <submittedName>
        <fullName evidence="2">Uncharacterized protein</fullName>
    </submittedName>
</protein>
<reference evidence="2 3" key="1">
    <citation type="journal article" date="2014" name="Genome Announc.">
        <title>Complete Genome Sequence of Hyphomicrobium nitrativorans Strain NL23, a Denitrifying Bacterium Isolated from Biofilm of a Methanol-Fed Denitrification System Treating Seawater at the Montreal Biodome.</title>
        <authorList>
            <person name="Martineau C."/>
            <person name="Villeneuve C."/>
            <person name="Mauffrey F."/>
            <person name="Villemur R."/>
        </authorList>
    </citation>
    <scope>NUCLEOTIDE SEQUENCE [LARGE SCALE GENOMIC DNA]</scope>
    <source>
        <strain evidence="2">NL23</strain>
    </source>
</reference>
<dbReference type="Proteomes" id="UP000018542">
    <property type="component" value="Chromosome"/>
</dbReference>
<keyword evidence="3" id="KW-1185">Reference proteome</keyword>
<dbReference type="KEGG" id="hni:W911_16835"/>
<feature type="compositionally biased region" description="Basic and acidic residues" evidence="1">
    <location>
        <begin position="22"/>
        <end position="32"/>
    </location>
</feature>
<dbReference type="PATRIC" id="fig|1029756.8.peg.3506"/>
<dbReference type="HOGENOM" id="CLU_677697_0_0_5"/>
<organism evidence="2 3">
    <name type="scientific">Hyphomicrobium nitrativorans NL23</name>
    <dbReference type="NCBI Taxonomy" id="1029756"/>
    <lineage>
        <taxon>Bacteria</taxon>
        <taxon>Pseudomonadati</taxon>
        <taxon>Pseudomonadota</taxon>
        <taxon>Alphaproteobacteria</taxon>
        <taxon>Hyphomicrobiales</taxon>
        <taxon>Hyphomicrobiaceae</taxon>
        <taxon>Hyphomicrobium</taxon>
    </lineage>
</organism>
<dbReference type="AlphaFoldDB" id="V5SKD9"/>
<evidence type="ECO:0000256" key="1">
    <source>
        <dbReference type="SAM" id="MobiDB-lite"/>
    </source>
</evidence>
<feature type="compositionally biased region" description="Basic and acidic residues" evidence="1">
    <location>
        <begin position="1"/>
        <end position="10"/>
    </location>
</feature>